<keyword evidence="2" id="KW-0472">Membrane</keyword>
<dbReference type="PANTHER" id="PTHR40465">
    <property type="entry name" value="CHROMOSOME 1, WHOLE GENOME SHOTGUN SEQUENCE"/>
    <property type="match status" value="1"/>
</dbReference>
<comment type="caution">
    <text evidence="3">The sequence shown here is derived from an EMBL/GenBank/DDBJ whole genome shotgun (WGS) entry which is preliminary data.</text>
</comment>
<feature type="transmembrane region" description="Helical" evidence="2">
    <location>
        <begin position="1275"/>
        <end position="1296"/>
    </location>
</feature>
<feature type="transmembrane region" description="Helical" evidence="2">
    <location>
        <begin position="1232"/>
        <end position="1255"/>
    </location>
</feature>
<evidence type="ECO:0000313" key="4">
    <source>
        <dbReference type="Proteomes" id="UP001556367"/>
    </source>
</evidence>
<evidence type="ECO:0000256" key="1">
    <source>
        <dbReference type="SAM" id="MobiDB-lite"/>
    </source>
</evidence>
<feature type="region of interest" description="Disordered" evidence="1">
    <location>
        <begin position="1023"/>
        <end position="1053"/>
    </location>
</feature>
<evidence type="ECO:0000313" key="3">
    <source>
        <dbReference type="EMBL" id="KAL0945253.1"/>
    </source>
</evidence>
<gene>
    <name evidence="3" type="ORF">HGRIS_000763</name>
</gene>
<organism evidence="3 4">
    <name type="scientific">Hohenbuehelia grisea</name>
    <dbReference type="NCBI Taxonomy" id="104357"/>
    <lineage>
        <taxon>Eukaryota</taxon>
        <taxon>Fungi</taxon>
        <taxon>Dikarya</taxon>
        <taxon>Basidiomycota</taxon>
        <taxon>Agaricomycotina</taxon>
        <taxon>Agaricomycetes</taxon>
        <taxon>Agaricomycetidae</taxon>
        <taxon>Agaricales</taxon>
        <taxon>Pleurotineae</taxon>
        <taxon>Pleurotaceae</taxon>
        <taxon>Hohenbuehelia</taxon>
    </lineage>
</organism>
<dbReference type="SUPFAM" id="SSF89372">
    <property type="entry name" value="Fucose-specific lectin"/>
    <property type="match status" value="1"/>
</dbReference>
<evidence type="ECO:0000256" key="2">
    <source>
        <dbReference type="SAM" id="Phobius"/>
    </source>
</evidence>
<dbReference type="EMBL" id="JASNQZ010000018">
    <property type="protein sequence ID" value="KAL0945253.1"/>
    <property type="molecule type" value="Genomic_DNA"/>
</dbReference>
<sequence length="1356" mass="147504">MSDSPLAPVLEIPTSLPVPSAAGINSTSEPVEHIGLRVSSEFTTHVAPVSLVDGSHKLALVKDKNGQPMLFSLGNRNRFMCFAHERGASQAWQSYDITPEDSAGAIVTAFDVTESDLHLVLAVAISVAASHSKVFTSVCQKANFDPLDIKWAYRASGTNGPDTVTSLLCGGSDHSGHATVIAGTKASNVLSGTYYQLQITPRRDTTWTPSPFPENVDRILQVAPGRLSGNLGQGYYAVYAHHDDSVGCVYQKYDHSMKMSIPIAGRAQIRDIHSTITPYYGETDLFMATERGILYFSRYNPGAPPLVLLENIAFKQVVAAAYGSQILVFGVSDQRELYYLERNRETDTHFTHSGFPIRAGVEMLSVAYNVTAGATEVMYVETKRRTIKHLWRDPASFMWQEAPLTTLAPKGDVPKTLKTRSYPAYVTSITVVNETTGESLGAGYELAVTSDLVYVTINDNTYSLTKRQTHVKTDSSGRVTIIQEANDTLNSPVYSLHLSSSTESVEIPVHPAQRVIQQLCKYSTVESLSNAKTTDGRKVQFGAGASSNFEATASLLGQFGPLLKTIDPALGEQLVPTCDGISTSDIISLEIDAITRSVRQCIPSWLEKAVSGAVRHFGDIWESIKCGLKTAFKFAVKVAGAVAKVFISIAGKVYSFLADTVAPLLRSFAGVLKDTLGVDINGLLDWLGFNLDWENVRKTQKHLTEFGTNLLTLMSDFFVINRSVFEENITVARRVLSEYVKDTRIPLTVPGKPKEPNPLVKLLGWIFNNPIVQWILKHNPLTWLMNEAADIVGDDIRLPDISPLASIFTDLLPDLFVDQLDLLTQFGKSVVSVIIRLVAGEIDFGGAMTELLGDTFWSVFDSVTGIATTIFDALGKFFAALFNFFTQEINMPFITDTWVAFTRQPFTVMNALTLLPAFSLNTFFTVRYKKLPFDDDVLGSPSKYLPSKEQIKFPSIIDIAVNALPFRLPSDVLERAKAEIKRDLGIDITTSPRPSTAGSPQTGLKASAMTSLRASMFDISGSRLEGGSDDGRVSSVSTQSSISTQNHMPQKTFPYSSKAPALASKSMLTSQPAFSVTASQTASLQTPGLPLKVDHVTVASVIKNDKVCPLLPCGRSYSWSLGAMVGLASTSLEVQEARIHGDAAGAGGHEGPLKKLKVGKLILGGLGCCVRFGSFCVMAETPHFADSLAGKHGSEQTILSLMLFFAKIFAFAINGVEVYLSTHASDQLWNKVAVSSACSLELIGTVFTMVSAWHILGAGWGDPDVLSSYYWTQTLNWVIAPFADALVQIFFAFRIYKLTQGILIPITIFSTGTVTASSGILELVLSRTTTGGVQQLFGLTGDKFYASHVRINERHK</sequence>
<keyword evidence="2" id="KW-1133">Transmembrane helix</keyword>
<dbReference type="PANTHER" id="PTHR40465:SF1">
    <property type="entry name" value="DUF6534 DOMAIN-CONTAINING PROTEIN"/>
    <property type="match status" value="1"/>
</dbReference>
<reference evidence="4" key="1">
    <citation type="submission" date="2024-06" db="EMBL/GenBank/DDBJ databases">
        <title>Multi-omics analyses provide insights into the biosynthesis of the anticancer antibiotic pleurotin in Hohenbuehelia grisea.</title>
        <authorList>
            <person name="Weaver J.A."/>
            <person name="Alberti F."/>
        </authorList>
    </citation>
    <scope>NUCLEOTIDE SEQUENCE [LARGE SCALE GENOMIC DNA]</scope>
    <source>
        <strain evidence="4">T-177</strain>
    </source>
</reference>
<name>A0ABR3IPM6_9AGAR</name>
<accession>A0ABR3IPM6</accession>
<protein>
    <submittedName>
        <fullName evidence="3">Uncharacterized protein</fullName>
    </submittedName>
</protein>
<keyword evidence="4" id="KW-1185">Reference proteome</keyword>
<feature type="compositionally biased region" description="Low complexity" evidence="1">
    <location>
        <begin position="1033"/>
        <end position="1045"/>
    </location>
</feature>
<keyword evidence="2" id="KW-0812">Transmembrane</keyword>
<proteinExistence type="predicted"/>
<dbReference type="Proteomes" id="UP001556367">
    <property type="component" value="Unassembled WGS sequence"/>
</dbReference>
<feature type="transmembrane region" description="Helical" evidence="2">
    <location>
        <begin position="1198"/>
        <end position="1220"/>
    </location>
</feature>